<dbReference type="KEGG" id="pdo:PSDT_0656"/>
<dbReference type="GO" id="GO:0016301">
    <property type="term" value="F:kinase activity"/>
    <property type="evidence" value="ECO:0007669"/>
    <property type="project" value="UniProtKB-KW"/>
</dbReference>
<dbReference type="Pfam" id="PF00358">
    <property type="entry name" value="PTS_EIIA_1"/>
    <property type="match status" value="1"/>
</dbReference>
<name>E6JZ92_PARDN</name>
<evidence type="ECO:0000259" key="8">
    <source>
        <dbReference type="PROSITE" id="PS51093"/>
    </source>
</evidence>
<dbReference type="Gene3D" id="2.70.70.10">
    <property type="entry name" value="Glucose Permease (Domain IIA)"/>
    <property type="match status" value="1"/>
</dbReference>
<keyword evidence="2" id="KW-0813">Transport</keyword>
<reference evidence="9 10" key="1">
    <citation type="submission" date="2010-12" db="EMBL/GenBank/DDBJ databases">
        <authorList>
            <person name="Muzny D."/>
            <person name="Qin X."/>
            <person name="Buhay C."/>
            <person name="Dugan-Rocha S."/>
            <person name="Ding Y."/>
            <person name="Chen G."/>
            <person name="Hawes A."/>
            <person name="Holder M."/>
            <person name="Jhangiani S."/>
            <person name="Johnson A."/>
            <person name="Khan Z."/>
            <person name="Li Z."/>
            <person name="Liu W."/>
            <person name="Liu X."/>
            <person name="Perez L."/>
            <person name="Shen H."/>
            <person name="Wang Q."/>
            <person name="Watt J."/>
            <person name="Xi L."/>
            <person name="Xin Y."/>
            <person name="Zhou J."/>
            <person name="Deng J."/>
            <person name="Jiang H."/>
            <person name="Liu Y."/>
            <person name="Qu J."/>
            <person name="Song X.-Z."/>
            <person name="Zhang L."/>
            <person name="Villasana D."/>
            <person name="Johnson A."/>
            <person name="Liu J."/>
            <person name="Liyanage D."/>
            <person name="Lorensuhewa L."/>
            <person name="Robinson T."/>
            <person name="Song A."/>
            <person name="Song B.-B."/>
            <person name="Dinh H."/>
            <person name="Thornton R."/>
            <person name="Coyle M."/>
            <person name="Francisco L."/>
            <person name="Jackson L."/>
            <person name="Javaid M."/>
            <person name="Korchina V."/>
            <person name="Kovar C."/>
            <person name="Mata R."/>
            <person name="Mathew T."/>
            <person name="Ngo R."/>
            <person name="Nguyen L."/>
            <person name="Nguyen N."/>
            <person name="Okwuonu G."/>
            <person name="Ongeri F."/>
            <person name="Pham C."/>
            <person name="Simmons D."/>
            <person name="Wilczek-Boney K."/>
            <person name="Hale W."/>
            <person name="Jakkamsetti A."/>
            <person name="Pham P."/>
            <person name="Ruth R."/>
            <person name="San Lucas F."/>
            <person name="Warren J."/>
            <person name="Zhang J."/>
            <person name="Zhao Z."/>
            <person name="Zhou C."/>
            <person name="Zhu D."/>
            <person name="Lee S."/>
            <person name="Bess C."/>
            <person name="Blankenburg K."/>
            <person name="Forbes L."/>
            <person name="Fu Q."/>
            <person name="Gubbala S."/>
            <person name="Hirani K."/>
            <person name="Jayaseelan J.C."/>
            <person name="Lara F."/>
            <person name="Munidasa M."/>
            <person name="Palculict T."/>
            <person name="Patil S."/>
            <person name="Pu L.-L."/>
            <person name="Saada N."/>
            <person name="Tang L."/>
            <person name="Weissenberger G."/>
            <person name="Zhu Y."/>
            <person name="Hemphill L."/>
            <person name="Shang Y."/>
            <person name="Youmans B."/>
            <person name="Ayvaz T."/>
            <person name="Ross M."/>
            <person name="Santibanez J."/>
            <person name="Aqrawi P."/>
            <person name="Gross S."/>
            <person name="Joshi V."/>
            <person name="Fowler G."/>
            <person name="Nazareth L."/>
            <person name="Reid J."/>
            <person name="Worley K."/>
            <person name="Petrosino J."/>
            <person name="Highlander S."/>
            <person name="Gibbs R."/>
        </authorList>
    </citation>
    <scope>NUCLEOTIDE SEQUENCE [LARGE SCALE GENOMIC DNA]</scope>
    <source>
        <strain evidence="9 10">DSM 10105</strain>
    </source>
</reference>
<dbReference type="PANTHER" id="PTHR45008:SF1">
    <property type="entry name" value="PTS SYSTEM GLUCOSE-SPECIFIC EIIA COMPONENT"/>
    <property type="match status" value="1"/>
</dbReference>
<dbReference type="PATRIC" id="fig|864564.6.peg.725"/>
<dbReference type="Proteomes" id="UP000004946">
    <property type="component" value="Chromosome"/>
</dbReference>
<dbReference type="GO" id="GO:0005737">
    <property type="term" value="C:cytoplasm"/>
    <property type="evidence" value="ECO:0007669"/>
    <property type="project" value="UniProtKB-SubCell"/>
</dbReference>
<evidence type="ECO:0000256" key="7">
    <source>
        <dbReference type="SAM" id="MobiDB-lite"/>
    </source>
</evidence>
<dbReference type="EMBL" id="AEON01000001">
    <property type="protein sequence ID" value="EFT83982.1"/>
    <property type="molecule type" value="Genomic_DNA"/>
</dbReference>
<dbReference type="InterPro" id="IPR011055">
    <property type="entry name" value="Dup_hybrid_motif"/>
</dbReference>
<evidence type="ECO:0000313" key="10">
    <source>
        <dbReference type="Proteomes" id="UP000004946"/>
    </source>
</evidence>
<evidence type="ECO:0000256" key="6">
    <source>
        <dbReference type="ARBA" id="ARBA00022777"/>
    </source>
</evidence>
<dbReference type="eggNOG" id="COG2190">
    <property type="taxonomic scope" value="Bacteria"/>
</dbReference>
<dbReference type="PANTHER" id="PTHR45008">
    <property type="entry name" value="PTS SYSTEM GLUCOSE-SPECIFIC EIIA COMPONENT"/>
    <property type="match status" value="1"/>
</dbReference>
<evidence type="ECO:0000256" key="3">
    <source>
        <dbReference type="ARBA" id="ARBA00022597"/>
    </source>
</evidence>
<proteinExistence type="predicted"/>
<feature type="region of interest" description="Disordered" evidence="7">
    <location>
        <begin position="1"/>
        <end position="25"/>
    </location>
</feature>
<dbReference type="HOGENOM" id="CLU_012312_5_1_11"/>
<evidence type="ECO:0000256" key="4">
    <source>
        <dbReference type="ARBA" id="ARBA00022679"/>
    </source>
</evidence>
<evidence type="ECO:0000313" key="9">
    <source>
        <dbReference type="EMBL" id="EFT83982.1"/>
    </source>
</evidence>
<keyword evidence="4" id="KW-0808">Transferase</keyword>
<dbReference type="SUPFAM" id="SSF51261">
    <property type="entry name" value="Duplicated hybrid motif"/>
    <property type="match status" value="1"/>
</dbReference>
<comment type="caution">
    <text evidence="9">The sequence shown here is derived from an EMBL/GenBank/DDBJ whole genome shotgun (WGS) entry which is preliminary data.</text>
</comment>
<evidence type="ECO:0000256" key="2">
    <source>
        <dbReference type="ARBA" id="ARBA00022448"/>
    </source>
</evidence>
<evidence type="ECO:0000256" key="1">
    <source>
        <dbReference type="ARBA" id="ARBA00004496"/>
    </source>
</evidence>
<dbReference type="GO" id="GO:0009401">
    <property type="term" value="P:phosphoenolpyruvate-dependent sugar phosphotransferase system"/>
    <property type="evidence" value="ECO:0007669"/>
    <property type="project" value="UniProtKB-KW"/>
</dbReference>
<dbReference type="PROSITE" id="PS00371">
    <property type="entry name" value="PTS_EIIA_TYPE_1_HIS"/>
    <property type="match status" value="1"/>
</dbReference>
<feature type="domain" description="PTS EIIA type-1" evidence="8">
    <location>
        <begin position="82"/>
        <end position="188"/>
    </location>
</feature>
<dbReference type="NCBIfam" id="TIGR00830">
    <property type="entry name" value="PTBA"/>
    <property type="match status" value="1"/>
</dbReference>
<evidence type="ECO:0000256" key="5">
    <source>
        <dbReference type="ARBA" id="ARBA00022683"/>
    </source>
</evidence>
<keyword evidence="3" id="KW-0762">Sugar transport</keyword>
<gene>
    <name evidence="9" type="primary">ptbA</name>
    <name evidence="9" type="ORF">HMPREF0620_0987</name>
</gene>
<dbReference type="PROSITE" id="PS51093">
    <property type="entry name" value="PTS_EIIA_TYPE_1"/>
    <property type="match status" value="1"/>
</dbReference>
<sequence>MDDHDKLKKRQKQARDHSRSTRRSSLAHTTLRLINTLLIRLGSFFSSPFRKAGSGEKRGEHDLEEVYSPIVGHTVALEETGYKVFSSHILGEGVGIIPDKSYSGVYSPVSGTIKTAPDTGHAYGIETKSGVEILLHIGVGTVKMKGKGFRKHVSAGDHVHVGDKLADVDYRAIKKACYSNVTIMTVTNSRKMEEVIAWEDINVDVGTPIIEVTH</sequence>
<keyword evidence="6" id="KW-0418">Kinase</keyword>
<dbReference type="RefSeq" id="WP_006289366.1">
    <property type="nucleotide sequence ID" value="NZ_AP012333.1"/>
</dbReference>
<dbReference type="AlphaFoldDB" id="E6JZ92"/>
<dbReference type="InterPro" id="IPR050890">
    <property type="entry name" value="PTS_EIIA_component"/>
</dbReference>
<organism evidence="9 10">
    <name type="scientific">Parascardovia denticolens DSM 10105 = JCM 12538</name>
    <dbReference type="NCBI Taxonomy" id="864564"/>
    <lineage>
        <taxon>Bacteria</taxon>
        <taxon>Bacillati</taxon>
        <taxon>Actinomycetota</taxon>
        <taxon>Actinomycetes</taxon>
        <taxon>Bifidobacteriales</taxon>
        <taxon>Bifidobacteriaceae</taxon>
        <taxon>Parascardovia</taxon>
    </lineage>
</organism>
<dbReference type="InterPro" id="IPR001127">
    <property type="entry name" value="PTS_EIIA_1_perm"/>
</dbReference>
<keyword evidence="5" id="KW-0598">Phosphotransferase system</keyword>
<comment type="subcellular location">
    <subcellularLocation>
        <location evidence="1">Cytoplasm</location>
    </subcellularLocation>
</comment>
<keyword evidence="10" id="KW-1185">Reference proteome</keyword>
<protein>
    <submittedName>
        <fullName evidence="9">PTS system, glucose subfamily, IIA component</fullName>
    </submittedName>
</protein>
<accession>E6JZ92</accession>